<feature type="compositionally biased region" description="Basic residues" evidence="1">
    <location>
        <begin position="258"/>
        <end position="269"/>
    </location>
</feature>
<dbReference type="AlphaFoldDB" id="A0A835LZF9"/>
<proteinExistence type="predicted"/>
<protein>
    <submittedName>
        <fullName evidence="2">Uncharacterized protein</fullName>
    </submittedName>
</protein>
<evidence type="ECO:0000313" key="3">
    <source>
        <dbReference type="Proteomes" id="UP000631114"/>
    </source>
</evidence>
<dbReference type="PANTHER" id="PTHR35719">
    <property type="entry name" value="OS01G0680600 PROTEIN"/>
    <property type="match status" value="1"/>
</dbReference>
<dbReference type="EMBL" id="JADFTS010000004">
    <property type="protein sequence ID" value="KAF9610687.1"/>
    <property type="molecule type" value="Genomic_DNA"/>
</dbReference>
<comment type="caution">
    <text evidence="2">The sequence shown here is derived from an EMBL/GenBank/DDBJ whole genome shotgun (WGS) entry which is preliminary data.</text>
</comment>
<keyword evidence="3" id="KW-1185">Reference proteome</keyword>
<feature type="compositionally biased region" description="Basic residues" evidence="1">
    <location>
        <begin position="183"/>
        <end position="197"/>
    </location>
</feature>
<name>A0A835LZF9_9MAGN</name>
<dbReference type="PANTHER" id="PTHR35719:SF5">
    <property type="entry name" value="T6K12.7 PROTEIN"/>
    <property type="match status" value="1"/>
</dbReference>
<sequence length="314" mass="35783">MEAPRLLSLSSPCPTAASLKPSSDKPFLLFFSLTRNPNSYSSNCCCYTTKPPPRNTTTTSKTSYWDSNAETFRSDRFKFKFEDEDDGYDYDYDSDTTRFTWRENRKRKWWSDDDDTQGRNSVIEDVIDNVWFFKVLRSFGWLLPAIMISMLIATGPKTFLMALALPLGQAAVSFAIDKVFGRTRGRPKPRPRTKRNPFSRAASSVEINEEELDESSGISEGRQGYQSWVTTDNGSVKQRGDQRKPSFGGWDELDMRKRVAKGFTKRHSQKVGGPPRSGVDKGKMSRKGRHREAPLLLRLLVAVFPFLGSWARLL</sequence>
<accession>A0A835LZF9</accession>
<feature type="compositionally biased region" description="Polar residues" evidence="1">
    <location>
        <begin position="224"/>
        <end position="236"/>
    </location>
</feature>
<gene>
    <name evidence="2" type="ORF">IFM89_023943</name>
</gene>
<feature type="region of interest" description="Disordered" evidence="1">
    <location>
        <begin position="183"/>
        <end position="288"/>
    </location>
</feature>
<organism evidence="2 3">
    <name type="scientific">Coptis chinensis</name>
    <dbReference type="NCBI Taxonomy" id="261450"/>
    <lineage>
        <taxon>Eukaryota</taxon>
        <taxon>Viridiplantae</taxon>
        <taxon>Streptophyta</taxon>
        <taxon>Embryophyta</taxon>
        <taxon>Tracheophyta</taxon>
        <taxon>Spermatophyta</taxon>
        <taxon>Magnoliopsida</taxon>
        <taxon>Ranunculales</taxon>
        <taxon>Ranunculaceae</taxon>
        <taxon>Coptidoideae</taxon>
        <taxon>Coptis</taxon>
    </lineage>
</organism>
<dbReference type="OrthoDB" id="785439at2759"/>
<dbReference type="Proteomes" id="UP000631114">
    <property type="component" value="Unassembled WGS sequence"/>
</dbReference>
<evidence type="ECO:0000256" key="1">
    <source>
        <dbReference type="SAM" id="MobiDB-lite"/>
    </source>
</evidence>
<reference evidence="2 3" key="1">
    <citation type="submission" date="2020-10" db="EMBL/GenBank/DDBJ databases">
        <title>The Coptis chinensis genome and diversification of protoberbering-type alkaloids.</title>
        <authorList>
            <person name="Wang B."/>
            <person name="Shu S."/>
            <person name="Song C."/>
            <person name="Liu Y."/>
        </authorList>
    </citation>
    <scope>NUCLEOTIDE SEQUENCE [LARGE SCALE GENOMIC DNA]</scope>
    <source>
        <strain evidence="2">HL-2020</strain>
        <tissue evidence="2">Leaf</tissue>
    </source>
</reference>
<evidence type="ECO:0000313" key="2">
    <source>
        <dbReference type="EMBL" id="KAF9610687.1"/>
    </source>
</evidence>